<keyword evidence="1" id="KW-0328">Glycosyltransferase</keyword>
<reference evidence="3" key="1">
    <citation type="submission" date="2019-08" db="EMBL/GenBank/DDBJ databases">
        <authorList>
            <person name="Kucharzyk K."/>
            <person name="Murdoch R.W."/>
            <person name="Higgins S."/>
            <person name="Loffler F."/>
        </authorList>
    </citation>
    <scope>NUCLEOTIDE SEQUENCE</scope>
</reference>
<dbReference type="PANTHER" id="PTHR30160:SF1">
    <property type="entry name" value="LIPOPOLYSACCHARIDE 1,2-N-ACETYLGLUCOSAMINETRANSFERASE-RELATED"/>
    <property type="match status" value="1"/>
</dbReference>
<dbReference type="InterPro" id="IPR002201">
    <property type="entry name" value="Glyco_trans_9"/>
</dbReference>
<dbReference type="Gene3D" id="3.40.50.2000">
    <property type="entry name" value="Glycogen Phosphorylase B"/>
    <property type="match status" value="2"/>
</dbReference>
<proteinExistence type="predicted"/>
<evidence type="ECO:0000256" key="1">
    <source>
        <dbReference type="ARBA" id="ARBA00022676"/>
    </source>
</evidence>
<dbReference type="AlphaFoldDB" id="A0A644SUN3"/>
<name>A0A644SUN3_9ZZZZ</name>
<organism evidence="3">
    <name type="scientific">bioreactor metagenome</name>
    <dbReference type="NCBI Taxonomy" id="1076179"/>
    <lineage>
        <taxon>unclassified sequences</taxon>
        <taxon>metagenomes</taxon>
        <taxon>ecological metagenomes</taxon>
    </lineage>
</organism>
<gene>
    <name evidence="3" type="primary">rfaQ_1</name>
    <name evidence="3" type="ORF">SDC9_03931</name>
</gene>
<dbReference type="CDD" id="cd03789">
    <property type="entry name" value="GT9_LPS_heptosyltransferase"/>
    <property type="match status" value="1"/>
</dbReference>
<dbReference type="GO" id="GO:0008713">
    <property type="term" value="F:ADP-heptose-lipopolysaccharide heptosyltransferase activity"/>
    <property type="evidence" value="ECO:0007669"/>
    <property type="project" value="TreeGrafter"/>
</dbReference>
<dbReference type="EMBL" id="VSSQ01000007">
    <property type="protein sequence ID" value="MPL58399.1"/>
    <property type="molecule type" value="Genomic_DNA"/>
</dbReference>
<accession>A0A644SUN3</accession>
<sequence>MLDQFLNQQKLPRILILRLSSIGDVLQASPVARELRRAFPASYISWIVESKSQEVVQGNSNLDSIFVWPRKEWTDEAKKTGNYLALARRNLAFVKQIRKEKFQISIDLHGMLRSGFLSYLSGAKYRLCLPNPPEHAEYFANINAKTRNFTTVFSRYLSVLKEFGIHKTEPEMEMPISLCSKRFALEFMANHGLKEKKFFILNPATSLPAKCWSADKFAKLGDVLIETYHLPVLIFGAQSDRLLTEKIITEMRHKPIDVTGLINLKQLGAITKQACTFISGDTGPLYIAQAVGTPTVAIFGPTHANYYSLGKKNHIAIQGRDTCTNNVTTIEVYRAIRQLTTVKTFTNMHSQKRINLTPLES</sequence>
<evidence type="ECO:0000256" key="2">
    <source>
        <dbReference type="ARBA" id="ARBA00022679"/>
    </source>
</evidence>
<protein>
    <submittedName>
        <fullName evidence="3">Lipopolysaccharide core heptosyltransferase RfaQ</fullName>
        <ecNumber evidence="3">2.-.-.-</ecNumber>
    </submittedName>
</protein>
<dbReference type="GO" id="GO:0009244">
    <property type="term" value="P:lipopolysaccharide core region biosynthetic process"/>
    <property type="evidence" value="ECO:0007669"/>
    <property type="project" value="TreeGrafter"/>
</dbReference>
<dbReference type="EC" id="2.-.-.-" evidence="3"/>
<dbReference type="SUPFAM" id="SSF53756">
    <property type="entry name" value="UDP-Glycosyltransferase/glycogen phosphorylase"/>
    <property type="match status" value="1"/>
</dbReference>
<comment type="caution">
    <text evidence="3">The sequence shown here is derived from an EMBL/GenBank/DDBJ whole genome shotgun (WGS) entry which is preliminary data.</text>
</comment>
<keyword evidence="2 3" id="KW-0808">Transferase</keyword>
<dbReference type="PANTHER" id="PTHR30160">
    <property type="entry name" value="TETRAACYLDISACCHARIDE 4'-KINASE-RELATED"/>
    <property type="match status" value="1"/>
</dbReference>
<evidence type="ECO:0000313" key="3">
    <source>
        <dbReference type="EMBL" id="MPL58399.1"/>
    </source>
</evidence>
<dbReference type="GO" id="GO:0005829">
    <property type="term" value="C:cytosol"/>
    <property type="evidence" value="ECO:0007669"/>
    <property type="project" value="TreeGrafter"/>
</dbReference>
<dbReference type="Pfam" id="PF01075">
    <property type="entry name" value="Glyco_transf_9"/>
    <property type="match status" value="1"/>
</dbReference>
<dbReference type="InterPro" id="IPR051199">
    <property type="entry name" value="LPS_LOS_Heptosyltrfase"/>
</dbReference>